<evidence type="ECO:0000256" key="3">
    <source>
        <dbReference type="ARBA" id="ARBA00022729"/>
    </source>
</evidence>
<keyword evidence="4" id="KW-0325">Glycoprotein</keyword>
<dbReference type="PANTHER" id="PTHR11967:SF2">
    <property type="entry name" value="ALPHA-1-ACID GLYCOPROTEIN 1"/>
    <property type="match status" value="1"/>
</dbReference>
<feature type="region of interest" description="Disordered" evidence="5">
    <location>
        <begin position="189"/>
        <end position="212"/>
    </location>
</feature>
<gene>
    <name evidence="7" type="ORF">KC01_LOCUS41800</name>
</gene>
<dbReference type="PANTHER" id="PTHR11967">
    <property type="entry name" value="ALPHA-1-ACID GLYCOPROTEIN"/>
    <property type="match status" value="1"/>
</dbReference>
<keyword evidence="8" id="KW-1185">Reference proteome</keyword>
<accession>A0AAV2MRK1</accession>
<comment type="subcellular location">
    <subcellularLocation>
        <location evidence="1">Secreted</location>
    </subcellularLocation>
</comment>
<dbReference type="SUPFAM" id="SSF50814">
    <property type="entry name" value="Lipocalins"/>
    <property type="match status" value="2"/>
</dbReference>
<evidence type="ECO:0000256" key="6">
    <source>
        <dbReference type="SAM" id="SignalP"/>
    </source>
</evidence>
<keyword evidence="3 6" id="KW-0732">Signal</keyword>
<feature type="chain" id="PRO_5043606902" evidence="6">
    <location>
        <begin position="20"/>
        <end position="374"/>
    </location>
</feature>
<dbReference type="CDD" id="cd19415">
    <property type="entry name" value="lipocalin_ApoM_AGP"/>
    <property type="match status" value="2"/>
</dbReference>
<sequence length="374" mass="41855">MTPQLYVFLLALAFLRATAEPECQNLVKPLVLDSHSPIYGKWVLHVASWDKEELKDDLFSVKASLVELSAHADNEHLTVYWADRMRKDDSCLQGLTNATVSGLTTHATFNINGHTSYHEGKYYETCADCLLSEDTTLLPDGTSKGRYLFLFTRSGKLESSHLETYKKQAKCLQFPEEFFFTSDDPCPDQRETVTSATENNPAATEAPANAASSPSCEELLKPLVFENPQMVLGKWIYMMGAGDPPSYHRALGSVESSWLNVSLTSESQTLTLLWGDSCFGRCIHTEVNATVSGFSAMFRKNLSDHKGHLLQSCSDCLLWTDTFRNMDFTGRNLLLFTRSGTVNAEDAEIFKKQLQCLNFSQNFHSYDGKKALCP</sequence>
<organism evidence="7 8">
    <name type="scientific">Knipowitschia caucasica</name>
    <name type="common">Caucasian dwarf goby</name>
    <name type="synonym">Pomatoschistus caucasicus</name>
    <dbReference type="NCBI Taxonomy" id="637954"/>
    <lineage>
        <taxon>Eukaryota</taxon>
        <taxon>Metazoa</taxon>
        <taxon>Chordata</taxon>
        <taxon>Craniata</taxon>
        <taxon>Vertebrata</taxon>
        <taxon>Euteleostomi</taxon>
        <taxon>Actinopterygii</taxon>
        <taxon>Neopterygii</taxon>
        <taxon>Teleostei</taxon>
        <taxon>Neoteleostei</taxon>
        <taxon>Acanthomorphata</taxon>
        <taxon>Gobiaria</taxon>
        <taxon>Gobiiformes</taxon>
        <taxon>Gobioidei</taxon>
        <taxon>Gobiidae</taxon>
        <taxon>Gobiinae</taxon>
        <taxon>Knipowitschia</taxon>
    </lineage>
</organism>
<evidence type="ECO:0000256" key="5">
    <source>
        <dbReference type="SAM" id="MobiDB-lite"/>
    </source>
</evidence>
<dbReference type="Gene3D" id="2.40.128.20">
    <property type="match status" value="2"/>
</dbReference>
<dbReference type="Proteomes" id="UP001497482">
    <property type="component" value="Chromosome 9"/>
</dbReference>
<evidence type="ECO:0000313" key="7">
    <source>
        <dbReference type="EMBL" id="CAL1615943.1"/>
    </source>
</evidence>
<feature type="signal peptide" evidence="6">
    <location>
        <begin position="1"/>
        <end position="19"/>
    </location>
</feature>
<proteinExistence type="predicted"/>
<name>A0AAV2MRK1_KNICA</name>
<evidence type="ECO:0000256" key="4">
    <source>
        <dbReference type="ARBA" id="ARBA00023180"/>
    </source>
</evidence>
<dbReference type="AlphaFoldDB" id="A0AAV2MRK1"/>
<dbReference type="EMBL" id="OZ035831">
    <property type="protein sequence ID" value="CAL1615943.1"/>
    <property type="molecule type" value="Genomic_DNA"/>
</dbReference>
<evidence type="ECO:0000313" key="8">
    <source>
        <dbReference type="Proteomes" id="UP001497482"/>
    </source>
</evidence>
<reference evidence="7 8" key="1">
    <citation type="submission" date="2024-04" db="EMBL/GenBank/DDBJ databases">
        <authorList>
            <person name="Waldvogel A.-M."/>
            <person name="Schoenle A."/>
        </authorList>
    </citation>
    <scope>NUCLEOTIDE SEQUENCE [LARGE SCALE GENOMIC DNA]</scope>
</reference>
<feature type="compositionally biased region" description="Low complexity" evidence="5">
    <location>
        <begin position="194"/>
        <end position="212"/>
    </location>
</feature>
<evidence type="ECO:0000256" key="2">
    <source>
        <dbReference type="ARBA" id="ARBA00022525"/>
    </source>
</evidence>
<keyword evidence="2" id="KW-0964">Secreted</keyword>
<evidence type="ECO:0000256" key="1">
    <source>
        <dbReference type="ARBA" id="ARBA00004613"/>
    </source>
</evidence>
<protein>
    <submittedName>
        <fullName evidence="7">Uncharacterized protein</fullName>
    </submittedName>
</protein>
<dbReference type="GO" id="GO:0005576">
    <property type="term" value="C:extracellular region"/>
    <property type="evidence" value="ECO:0007669"/>
    <property type="project" value="UniProtKB-SubCell"/>
</dbReference>
<dbReference type="InterPro" id="IPR012674">
    <property type="entry name" value="Calycin"/>
</dbReference>